<sequence length="132" mass="15149">PIPLHWQRSIAWGFVAAYIVRSFQVVFTLDGPRPYDIFTPQLRAQVEARASRPRDRPEPDPEPEPGEDLHRRAQHLRAAAALWDIFDSDPRQARPTRVGRWDREGGRLNVVLPSGEPVIGHPYFPVGRQRQS</sequence>
<comment type="caution">
    <text evidence="2">The sequence shown here is derived from an EMBL/GenBank/DDBJ whole genome shotgun (WGS) entry which is preliminary data.</text>
</comment>
<feature type="region of interest" description="Disordered" evidence="1">
    <location>
        <begin position="46"/>
        <end position="71"/>
    </location>
</feature>
<evidence type="ECO:0000256" key="1">
    <source>
        <dbReference type="SAM" id="MobiDB-lite"/>
    </source>
</evidence>
<reference evidence="2 3" key="1">
    <citation type="submission" date="2024-02" db="EMBL/GenBank/DDBJ databases">
        <authorList>
            <person name="Chen Y."/>
            <person name="Shah S."/>
            <person name="Dougan E. K."/>
            <person name="Thang M."/>
            <person name="Chan C."/>
        </authorList>
    </citation>
    <scope>NUCLEOTIDE SEQUENCE [LARGE SCALE GENOMIC DNA]</scope>
</reference>
<organism evidence="2 3">
    <name type="scientific">Durusdinium trenchii</name>
    <dbReference type="NCBI Taxonomy" id="1381693"/>
    <lineage>
        <taxon>Eukaryota</taxon>
        <taxon>Sar</taxon>
        <taxon>Alveolata</taxon>
        <taxon>Dinophyceae</taxon>
        <taxon>Suessiales</taxon>
        <taxon>Symbiodiniaceae</taxon>
        <taxon>Durusdinium</taxon>
    </lineage>
</organism>
<evidence type="ECO:0000313" key="2">
    <source>
        <dbReference type="EMBL" id="CAK9052259.1"/>
    </source>
</evidence>
<evidence type="ECO:0000313" key="3">
    <source>
        <dbReference type="Proteomes" id="UP001642464"/>
    </source>
</evidence>
<name>A0ABP0MLB3_9DINO</name>
<dbReference type="EMBL" id="CAXAMM010022576">
    <property type="protein sequence ID" value="CAK9052259.1"/>
    <property type="molecule type" value="Genomic_DNA"/>
</dbReference>
<keyword evidence="3" id="KW-1185">Reference proteome</keyword>
<dbReference type="Proteomes" id="UP001642464">
    <property type="component" value="Unassembled WGS sequence"/>
</dbReference>
<accession>A0ABP0MLB3</accession>
<proteinExistence type="predicted"/>
<feature type="compositionally biased region" description="Basic and acidic residues" evidence="1">
    <location>
        <begin position="49"/>
        <end position="59"/>
    </location>
</feature>
<protein>
    <submittedName>
        <fullName evidence="2">Uncharacterized protein</fullName>
    </submittedName>
</protein>
<feature type="non-terminal residue" evidence="2">
    <location>
        <position position="1"/>
    </location>
</feature>
<gene>
    <name evidence="2" type="ORF">SCF082_LOCUS28613</name>
</gene>